<organism evidence="2 3">
    <name type="scientific">Phyllosticta citrichinensis</name>
    <dbReference type="NCBI Taxonomy" id="1130410"/>
    <lineage>
        <taxon>Eukaryota</taxon>
        <taxon>Fungi</taxon>
        <taxon>Dikarya</taxon>
        <taxon>Ascomycota</taxon>
        <taxon>Pezizomycotina</taxon>
        <taxon>Dothideomycetes</taxon>
        <taxon>Dothideomycetes incertae sedis</taxon>
        <taxon>Botryosphaeriales</taxon>
        <taxon>Phyllostictaceae</taxon>
        <taxon>Phyllosticta</taxon>
    </lineage>
</organism>
<feature type="compositionally biased region" description="Polar residues" evidence="1">
    <location>
        <begin position="120"/>
        <end position="138"/>
    </location>
</feature>
<feature type="compositionally biased region" description="Polar residues" evidence="1">
    <location>
        <begin position="81"/>
        <end position="90"/>
    </location>
</feature>
<feature type="region of interest" description="Disordered" evidence="1">
    <location>
        <begin position="1"/>
        <end position="90"/>
    </location>
</feature>
<feature type="region of interest" description="Disordered" evidence="1">
    <location>
        <begin position="104"/>
        <end position="140"/>
    </location>
</feature>
<name>A0ABR1XYA1_9PEZI</name>
<dbReference type="EMBL" id="JBBWUH010000004">
    <property type="protein sequence ID" value="KAK8170232.1"/>
    <property type="molecule type" value="Genomic_DNA"/>
</dbReference>
<gene>
    <name evidence="2" type="ORF">IWX90DRAFT_414579</name>
</gene>
<accession>A0ABR1XYA1</accession>
<comment type="caution">
    <text evidence="2">The sequence shown here is derived from an EMBL/GenBank/DDBJ whole genome shotgun (WGS) entry which is preliminary data.</text>
</comment>
<protein>
    <submittedName>
        <fullName evidence="2">Uncharacterized protein</fullName>
    </submittedName>
</protein>
<feature type="compositionally biased region" description="Pro residues" evidence="1">
    <location>
        <begin position="108"/>
        <end position="118"/>
    </location>
</feature>
<keyword evidence="3" id="KW-1185">Reference proteome</keyword>
<dbReference type="Proteomes" id="UP001456524">
    <property type="component" value="Unassembled WGS sequence"/>
</dbReference>
<sequence length="304" mass="32939">MRSTPKCTIHIDQGPNDATSNPPRRKEAKARQPSSGNRATSTRTHRSPSTNHTALSSPSSPGKTLHRSSHACLSPRPLLSVNPTPITVSKKNLVPPTVRRLDVGPLAASPPAPPPCVPPSKTNLTLRTPGSSRTASHNNFRHCTYTGKSSGRQSPSHDLPAVRGACVNVRLRIARTCTGESTVRRCVRADGRHSGVANGVREYARRSVSAWIWRLVRRSESDVGVLLCAGKTYSQIWLRISAGRPSNDRRESSSSTVFSRPDALSTCRNSNVFVVVISVLPVRCPSTATGYKAPFRPVSFFVLL</sequence>
<proteinExistence type="predicted"/>
<feature type="compositionally biased region" description="Polar residues" evidence="1">
    <location>
        <begin position="32"/>
        <end position="62"/>
    </location>
</feature>
<evidence type="ECO:0000313" key="3">
    <source>
        <dbReference type="Proteomes" id="UP001456524"/>
    </source>
</evidence>
<evidence type="ECO:0000313" key="2">
    <source>
        <dbReference type="EMBL" id="KAK8170232.1"/>
    </source>
</evidence>
<evidence type="ECO:0000256" key="1">
    <source>
        <dbReference type="SAM" id="MobiDB-lite"/>
    </source>
</evidence>
<reference evidence="2 3" key="1">
    <citation type="journal article" date="2022" name="G3 (Bethesda)">
        <title>Enemy or ally: a genomic approach to elucidate the lifestyle of Phyllosticta citrichinaensis.</title>
        <authorList>
            <person name="Buijs V.A."/>
            <person name="Groenewald J.Z."/>
            <person name="Haridas S."/>
            <person name="LaButti K.M."/>
            <person name="Lipzen A."/>
            <person name="Martin F.M."/>
            <person name="Barry K."/>
            <person name="Grigoriev I.V."/>
            <person name="Crous P.W."/>
            <person name="Seidl M.F."/>
        </authorList>
    </citation>
    <scope>NUCLEOTIDE SEQUENCE [LARGE SCALE GENOMIC DNA]</scope>
    <source>
        <strain evidence="2 3">CBS 129764</strain>
    </source>
</reference>